<reference evidence="1 2" key="1">
    <citation type="submission" date="2019-06" db="EMBL/GenBank/DDBJ databases">
        <title>Sequencing the genomes of 1000 actinobacteria strains.</title>
        <authorList>
            <person name="Klenk H.-P."/>
        </authorList>
    </citation>
    <scope>NUCLEOTIDE SEQUENCE [LARGE SCALE GENOMIC DNA]</scope>
    <source>
        <strain evidence="1 2">DSM 102200</strain>
    </source>
</reference>
<dbReference type="InterPro" id="IPR026337">
    <property type="entry name" value="AKG_HExxH"/>
</dbReference>
<comment type="caution">
    <text evidence="1">The sequence shown here is derived from an EMBL/GenBank/DDBJ whole genome shotgun (WGS) entry which is preliminary data.</text>
</comment>
<evidence type="ECO:0008006" key="3">
    <source>
        <dbReference type="Google" id="ProtNLM"/>
    </source>
</evidence>
<evidence type="ECO:0000313" key="1">
    <source>
        <dbReference type="EMBL" id="TQL96616.1"/>
    </source>
</evidence>
<proteinExistence type="predicted"/>
<sequence length="226" mass="24553">MDRRLLAAVAAVRHVEGEHAGLASGIIEAEAEAWLAPARAFMLRGTRQIPAQPLAPQRLRMIKDVLSELAAVVPAWRLLLELPIRYALLDTANGAISASSRAWPQHILLADEAFSNPAELREQVLHELTHQWLYLVQEVWALQSPGAGTFTLPSGTTGREPAEVLGAALVAATLLRLYRASPGQQPAERLGRLSVYGAGCLALLADRDEELTDAGRQIARRLKEAL</sequence>
<protein>
    <recommendedName>
        <fullName evidence="3">HEXXH motif-containing protein</fullName>
    </recommendedName>
</protein>
<accession>A0A543CHQ2</accession>
<gene>
    <name evidence="1" type="ORF">FB559_2155</name>
</gene>
<keyword evidence="2" id="KW-1185">Reference proteome</keyword>
<evidence type="ECO:0000313" key="2">
    <source>
        <dbReference type="Proteomes" id="UP000316096"/>
    </source>
</evidence>
<dbReference type="Proteomes" id="UP000316096">
    <property type="component" value="Unassembled WGS sequence"/>
</dbReference>
<dbReference type="NCBIfam" id="TIGR04267">
    <property type="entry name" value="mod_HExxH"/>
    <property type="match status" value="1"/>
</dbReference>
<name>A0A543CHQ2_9ACTN</name>
<organism evidence="1 2">
    <name type="scientific">Actinoallomurus bryophytorum</name>
    <dbReference type="NCBI Taxonomy" id="1490222"/>
    <lineage>
        <taxon>Bacteria</taxon>
        <taxon>Bacillati</taxon>
        <taxon>Actinomycetota</taxon>
        <taxon>Actinomycetes</taxon>
        <taxon>Streptosporangiales</taxon>
        <taxon>Thermomonosporaceae</taxon>
        <taxon>Actinoallomurus</taxon>
    </lineage>
</organism>
<dbReference type="AlphaFoldDB" id="A0A543CHQ2"/>
<dbReference type="EMBL" id="VFOZ01000001">
    <property type="protein sequence ID" value="TQL96616.1"/>
    <property type="molecule type" value="Genomic_DNA"/>
</dbReference>